<dbReference type="EMBL" id="JAUUDS010000001">
    <property type="protein sequence ID" value="MDP1026774.1"/>
    <property type="molecule type" value="Genomic_DNA"/>
</dbReference>
<accession>A0ABT9EIJ2</accession>
<name>A0ABT9EIJ2_9SPHN</name>
<proteinExistence type="predicted"/>
<reference evidence="2 3" key="1">
    <citation type="submission" date="2023-07" db="EMBL/GenBank/DDBJ databases">
        <authorList>
            <person name="Kim M.K."/>
        </authorList>
    </citation>
    <scope>NUCLEOTIDE SEQUENCE [LARGE SCALE GENOMIC DNA]</scope>
    <source>
        <strain evidence="2 3">KR1UV-12</strain>
    </source>
</reference>
<keyword evidence="3" id="KW-1185">Reference proteome</keyword>
<dbReference type="InterPro" id="IPR018958">
    <property type="entry name" value="Knr4/Smi1-like_dom"/>
</dbReference>
<dbReference type="SMART" id="SM00860">
    <property type="entry name" value="SMI1_KNR4"/>
    <property type="match status" value="1"/>
</dbReference>
<gene>
    <name evidence="2" type="ORF">Q5H91_06095</name>
</gene>
<feature type="domain" description="Knr4/Smi1-like" evidence="1">
    <location>
        <begin position="12"/>
        <end position="129"/>
    </location>
</feature>
<comment type="caution">
    <text evidence="2">The sequence shown here is derived from an EMBL/GenBank/DDBJ whole genome shotgun (WGS) entry which is preliminary data.</text>
</comment>
<evidence type="ECO:0000313" key="2">
    <source>
        <dbReference type="EMBL" id="MDP1026774.1"/>
    </source>
</evidence>
<organism evidence="2 3">
    <name type="scientific">Sphingomonas aurea</name>
    <dbReference type="NCBI Taxonomy" id="3063994"/>
    <lineage>
        <taxon>Bacteria</taxon>
        <taxon>Pseudomonadati</taxon>
        <taxon>Pseudomonadota</taxon>
        <taxon>Alphaproteobacteria</taxon>
        <taxon>Sphingomonadales</taxon>
        <taxon>Sphingomonadaceae</taxon>
        <taxon>Sphingomonas</taxon>
    </lineage>
</organism>
<dbReference type="Pfam" id="PF09346">
    <property type="entry name" value="SMI1_KNR4"/>
    <property type="match status" value="1"/>
</dbReference>
<dbReference type="RefSeq" id="WP_305172318.1">
    <property type="nucleotide sequence ID" value="NZ_JAUUDS010000001.1"/>
</dbReference>
<evidence type="ECO:0000313" key="3">
    <source>
        <dbReference type="Proteomes" id="UP001230685"/>
    </source>
</evidence>
<protein>
    <submittedName>
        <fullName evidence="2">SMI1/KNR4 family protein</fullName>
    </submittedName>
</protein>
<dbReference type="Gene3D" id="3.40.1580.10">
    <property type="entry name" value="SMI1/KNR4-like"/>
    <property type="match status" value="1"/>
</dbReference>
<evidence type="ECO:0000259" key="1">
    <source>
        <dbReference type="SMART" id="SM00860"/>
    </source>
</evidence>
<dbReference type="Proteomes" id="UP001230685">
    <property type="component" value="Unassembled WGS sequence"/>
</dbReference>
<sequence>MLEGRDWHKLAAADDNDLRQLEEAAPVDLPASYLAFLRYSNGGEGPLPVQPLNLCLYPAEEVAQIAREGTFTECFQGLFVIGDSGGGEAVALDLRSGPPFSVVSLDMTNTDCLEATITVAASFDDALSLIGLNARE</sequence>
<dbReference type="SUPFAM" id="SSF160631">
    <property type="entry name" value="SMI1/KNR4-like"/>
    <property type="match status" value="1"/>
</dbReference>
<dbReference type="InterPro" id="IPR037883">
    <property type="entry name" value="Knr4/Smi1-like_sf"/>
</dbReference>